<dbReference type="Proteomes" id="UP000246018">
    <property type="component" value="Unassembled WGS sequence"/>
</dbReference>
<evidence type="ECO:0000313" key="2">
    <source>
        <dbReference type="Proteomes" id="UP000246018"/>
    </source>
</evidence>
<accession>A0A2T8FDN2</accession>
<dbReference type="Pfam" id="PF08757">
    <property type="entry name" value="CotH"/>
    <property type="match status" value="1"/>
</dbReference>
<evidence type="ECO:0000313" key="1">
    <source>
        <dbReference type="EMBL" id="PVG83821.1"/>
    </source>
</evidence>
<dbReference type="InterPro" id="IPR014867">
    <property type="entry name" value="Spore_coat_CotH_CotH2/3/7"/>
</dbReference>
<reference evidence="1 2" key="1">
    <citation type="submission" date="2018-04" db="EMBL/GenBank/DDBJ databases">
        <title>Genome of Nocardioides gansuensis WSJ-1.</title>
        <authorList>
            <person name="Wu S."/>
            <person name="Wang G."/>
        </authorList>
    </citation>
    <scope>NUCLEOTIDE SEQUENCE [LARGE SCALE GENOMIC DNA]</scope>
    <source>
        <strain evidence="1 2">WSJ-1</strain>
    </source>
</reference>
<evidence type="ECO:0008006" key="3">
    <source>
        <dbReference type="Google" id="ProtNLM"/>
    </source>
</evidence>
<name>A0A2T8FDN2_9ACTN</name>
<protein>
    <recommendedName>
        <fullName evidence="3">Spore coat protein CotH</fullName>
    </recommendedName>
</protein>
<gene>
    <name evidence="1" type="ORF">DDE18_05815</name>
</gene>
<dbReference type="AlphaFoldDB" id="A0A2T8FDN2"/>
<proteinExistence type="predicted"/>
<dbReference type="EMBL" id="QDGZ01000002">
    <property type="protein sequence ID" value="PVG83821.1"/>
    <property type="molecule type" value="Genomic_DNA"/>
</dbReference>
<organism evidence="1 2">
    <name type="scientific">Nocardioides gansuensis</name>
    <dbReference type="NCBI Taxonomy" id="2138300"/>
    <lineage>
        <taxon>Bacteria</taxon>
        <taxon>Bacillati</taxon>
        <taxon>Actinomycetota</taxon>
        <taxon>Actinomycetes</taxon>
        <taxon>Propionibacteriales</taxon>
        <taxon>Nocardioidaceae</taxon>
        <taxon>Nocardioides</taxon>
    </lineage>
</organism>
<dbReference type="OrthoDB" id="9779955at2"/>
<keyword evidence="2" id="KW-1185">Reference proteome</keyword>
<comment type="caution">
    <text evidence="1">The sequence shown here is derived from an EMBL/GenBank/DDBJ whole genome shotgun (WGS) entry which is preliminary data.</text>
</comment>
<sequence length="365" mass="41569">MVLRRHGRAVFRGRIGIELRGESSRRFPKKAYGVELRDRSGDNRDAGLLGMPADDDWALYPSYNDKTLVRNTLAYATARRLGRYASRTRHVELWLNGRYRGVYVLIEKLKLHDDRVDLEEPAHLLEWISWQETQDEGVDVRLPGADVPLVFDDPERGDLDREERQEVRRSVKAADAALYGPAFTDPATGWRGHLDEAAAVDYVLLNELFKNQDGFHKSVYLARGAAGRWVLGPIWDFDLSMGNSRFAPASPVAGSTLADRGWAERLYADPTFVAALAARWRALRAAGLRPWLHAEVKRSTRQLVRSGAARRNFQRWPVLGKVVWPNPAEAADRTTYASEVRALRTWLDARVAWLDEHVHELRPRS</sequence>